<evidence type="ECO:0000313" key="10">
    <source>
        <dbReference type="Proteomes" id="UP000324143"/>
    </source>
</evidence>
<evidence type="ECO:0000256" key="3">
    <source>
        <dbReference type="ARBA" id="ARBA00022729"/>
    </source>
</evidence>
<dbReference type="Gene3D" id="1.10.4030.10">
    <property type="entry name" value="Porin chaperone SurA, peptide-binding domain"/>
    <property type="match status" value="1"/>
</dbReference>
<dbReference type="SUPFAM" id="SSF109998">
    <property type="entry name" value="Triger factor/SurA peptide-binding domain-like"/>
    <property type="match status" value="1"/>
</dbReference>
<comment type="caution">
    <text evidence="9">The sequence shown here is derived from an EMBL/GenBank/DDBJ whole genome shotgun (WGS) entry which is preliminary data.</text>
</comment>
<dbReference type="GO" id="GO:0003755">
    <property type="term" value="F:peptidyl-prolyl cis-trans isomerase activity"/>
    <property type="evidence" value="ECO:0007669"/>
    <property type="project" value="UniProtKB-KW"/>
</dbReference>
<evidence type="ECO:0000256" key="2">
    <source>
        <dbReference type="ARBA" id="ARBA00013194"/>
    </source>
</evidence>
<dbReference type="InterPro" id="IPR027304">
    <property type="entry name" value="Trigger_fact/SurA_dom_sf"/>
</dbReference>
<keyword evidence="3" id="KW-0732">Signal</keyword>
<keyword evidence="10" id="KW-1185">Reference proteome</keyword>
<dbReference type="PANTHER" id="PTHR47245">
    <property type="entry name" value="PEPTIDYLPROLYL ISOMERASE"/>
    <property type="match status" value="1"/>
</dbReference>
<dbReference type="PANTHER" id="PTHR47245:SF1">
    <property type="entry name" value="FOLDASE PROTEIN PRSA"/>
    <property type="match status" value="1"/>
</dbReference>
<dbReference type="AlphaFoldDB" id="A0A5D0MM98"/>
<sequence>MSKIIAKVNDQEITQKELDNLINAYKQQNQKKEISEQEEKNLLERIVQSYLLIEEAKDRGLEVDDSMVEKQLQQYYQYYKGEENFKKLLKNQGISFENFKDKLRTDLKAQVTVNNEVEKKVDVTSEDINKYYEENKESMKAKEAVKAKHILFSKEEYDSEEEALEKAKKVKEKIEEGKDFEKMAKKHSDCPSKEKGGDLGSFTRGKMVPKFEEAAFNLDVNEISDPVKTKFGYHIIKKEDHSPAKDLELEEVKDQIRKTLFDQKSQAVINDLLEELKEKYNIEYM</sequence>
<feature type="coiled-coil region" evidence="7">
    <location>
        <begin position="114"/>
        <end position="177"/>
    </location>
</feature>
<dbReference type="EMBL" id="VSIX01000030">
    <property type="protein sequence ID" value="TYB31709.1"/>
    <property type="molecule type" value="Genomic_DNA"/>
</dbReference>
<evidence type="ECO:0000256" key="1">
    <source>
        <dbReference type="ARBA" id="ARBA00000971"/>
    </source>
</evidence>
<feature type="coiled-coil region" evidence="7">
    <location>
        <begin position="8"/>
        <end position="45"/>
    </location>
</feature>
<dbReference type="InterPro" id="IPR000297">
    <property type="entry name" value="PPIase_PpiC"/>
</dbReference>
<evidence type="ECO:0000256" key="5">
    <source>
        <dbReference type="ARBA" id="ARBA00023235"/>
    </source>
</evidence>
<name>A0A5D0MM98_9BACT</name>
<dbReference type="Gene3D" id="3.10.50.40">
    <property type="match status" value="1"/>
</dbReference>
<dbReference type="InterPro" id="IPR050245">
    <property type="entry name" value="PrsA_foldase"/>
</dbReference>
<keyword evidence="5 6" id="KW-0413">Isomerase</keyword>
<accession>A0A5D0MM98</accession>
<gene>
    <name evidence="9" type="ORF">FXF47_02760</name>
</gene>
<evidence type="ECO:0000313" key="9">
    <source>
        <dbReference type="EMBL" id="TYB31709.1"/>
    </source>
</evidence>
<evidence type="ECO:0000256" key="7">
    <source>
        <dbReference type="SAM" id="Coils"/>
    </source>
</evidence>
<dbReference type="Proteomes" id="UP000324143">
    <property type="component" value="Unassembled WGS sequence"/>
</dbReference>
<keyword evidence="4 6" id="KW-0697">Rotamase</keyword>
<dbReference type="SUPFAM" id="SSF54534">
    <property type="entry name" value="FKBP-like"/>
    <property type="match status" value="1"/>
</dbReference>
<dbReference type="InterPro" id="IPR046357">
    <property type="entry name" value="PPIase_dom_sf"/>
</dbReference>
<evidence type="ECO:0000259" key="8">
    <source>
        <dbReference type="PROSITE" id="PS50198"/>
    </source>
</evidence>
<keyword evidence="7" id="KW-0175">Coiled coil</keyword>
<comment type="catalytic activity">
    <reaction evidence="1">
        <text>[protein]-peptidylproline (omega=180) = [protein]-peptidylproline (omega=0)</text>
        <dbReference type="Rhea" id="RHEA:16237"/>
        <dbReference type="Rhea" id="RHEA-COMP:10747"/>
        <dbReference type="Rhea" id="RHEA-COMP:10748"/>
        <dbReference type="ChEBI" id="CHEBI:83833"/>
        <dbReference type="ChEBI" id="CHEBI:83834"/>
        <dbReference type="EC" id="5.2.1.8"/>
    </reaction>
</comment>
<proteinExistence type="predicted"/>
<protein>
    <recommendedName>
        <fullName evidence="2">peptidylprolyl isomerase</fullName>
        <ecNumber evidence="2">5.2.1.8</ecNumber>
    </recommendedName>
</protein>
<evidence type="ECO:0000256" key="4">
    <source>
        <dbReference type="ARBA" id="ARBA00023110"/>
    </source>
</evidence>
<feature type="domain" description="PpiC" evidence="8">
    <location>
        <begin position="142"/>
        <end position="240"/>
    </location>
</feature>
<reference evidence="9" key="1">
    <citation type="submission" date="2019-08" db="EMBL/GenBank/DDBJ databases">
        <title>Genomic characterization of a novel candidate phylum (ARYD3) from a high temperature, high salinity tertiary oil reservoir in north central Oklahoma, USA.</title>
        <authorList>
            <person name="Youssef N.H."/>
            <person name="Yadav A."/>
            <person name="Elshahed M.S."/>
        </authorList>
    </citation>
    <scope>NUCLEOTIDE SEQUENCE [LARGE SCALE GENOMIC DNA]</scope>
    <source>
        <strain evidence="9">ARYD3</strain>
    </source>
</reference>
<dbReference type="Pfam" id="PF00639">
    <property type="entry name" value="Rotamase"/>
    <property type="match status" value="1"/>
</dbReference>
<dbReference type="EC" id="5.2.1.8" evidence="2"/>
<dbReference type="Pfam" id="PF13624">
    <property type="entry name" value="SurA_N_3"/>
    <property type="match status" value="1"/>
</dbReference>
<dbReference type="PROSITE" id="PS50198">
    <property type="entry name" value="PPIC_PPIASE_2"/>
    <property type="match status" value="1"/>
</dbReference>
<organism evidence="9 10">
    <name type="scientific">Candidatus Mcinerneyibacterium aminivorans</name>
    <dbReference type="NCBI Taxonomy" id="2703815"/>
    <lineage>
        <taxon>Bacteria</taxon>
        <taxon>Candidatus Macinerneyibacteriota</taxon>
        <taxon>Candidatus Mcinerneyibacteria</taxon>
        <taxon>Candidatus Mcinerneyibacteriales</taxon>
        <taxon>Candidatus Mcinerneyibacteriaceae</taxon>
        <taxon>Candidatus Mcinerneyibacterium</taxon>
    </lineage>
</organism>
<evidence type="ECO:0000256" key="6">
    <source>
        <dbReference type="PROSITE-ProRule" id="PRU00278"/>
    </source>
</evidence>